<dbReference type="SUPFAM" id="SSF56059">
    <property type="entry name" value="Glutathione synthetase ATP-binding domain-like"/>
    <property type="match status" value="1"/>
</dbReference>
<dbReference type="PANTHER" id="PTHR18866">
    <property type="entry name" value="CARBOXYLASE:PYRUVATE/ACETYL-COA/PROPIONYL-COA CARBOXYLASE"/>
    <property type="match status" value="1"/>
</dbReference>
<dbReference type="Pfam" id="PF00289">
    <property type="entry name" value="Biotin_carb_N"/>
    <property type="match status" value="1"/>
</dbReference>
<organism evidence="9 10">
    <name type="scientific">Metabacillus lacus</name>
    <dbReference type="NCBI Taxonomy" id="1983721"/>
    <lineage>
        <taxon>Bacteria</taxon>
        <taxon>Bacillati</taxon>
        <taxon>Bacillota</taxon>
        <taxon>Bacilli</taxon>
        <taxon>Bacillales</taxon>
        <taxon>Bacillaceae</taxon>
        <taxon>Metabacillus</taxon>
    </lineage>
</organism>
<dbReference type="EC" id="6.3.4.14" evidence="1"/>
<evidence type="ECO:0000256" key="3">
    <source>
        <dbReference type="ARBA" id="ARBA00022741"/>
    </source>
</evidence>
<dbReference type="InterPro" id="IPR005481">
    <property type="entry name" value="BC-like_N"/>
</dbReference>
<sequence>MKKILIANRGEIASRIIKTCRELGIETIAIYSDADKELPYVSEADYAFRIGEPPVLKSYLLADEILALAEREGADAIHPGYGFLSENAAFAEGAEKKGIVFIGPKSNLLSLMGDKVAARNSMKEAGVPVVPGSETGVSTVEEACETAGKIGYPVMLKASGGGGGIGMQLCADEKSLVKAYQSTRTRAKSYFGNDEVFIEKYIENARHIEVQIFGDSHGNILHLFDRDCSIQRRNQKVVEESPSPFLSAEARENMFKAAVNAAKHVSYENAGTIEFIVDEQQQFYFLEMNTRLQVEHRVTEMVTNLDLVKWQILVARGEMLPLGQEDIQQRGFAVEFRLYAEDPVKFLPSPGKVEVFTYPESKEGFLVDAAYQQGNTVSPFYDPMIAKVIVHGESRDHTLKKARQLLEQVKVEGIKTNLPLFLHLLGEEQYLSGSYTTSYLQQKSLVK</sequence>
<dbReference type="GO" id="GO:0004075">
    <property type="term" value="F:biotin carboxylase activity"/>
    <property type="evidence" value="ECO:0007669"/>
    <property type="project" value="UniProtKB-EC"/>
</dbReference>
<dbReference type="InterPro" id="IPR011054">
    <property type="entry name" value="Rudment_hybrid_motif"/>
</dbReference>
<evidence type="ECO:0000259" key="8">
    <source>
        <dbReference type="PROSITE" id="PS50979"/>
    </source>
</evidence>
<dbReference type="SUPFAM" id="SSF52440">
    <property type="entry name" value="PreATP-grasp domain"/>
    <property type="match status" value="1"/>
</dbReference>
<keyword evidence="10" id="KW-1185">Reference proteome</keyword>
<evidence type="ECO:0000259" key="7">
    <source>
        <dbReference type="PROSITE" id="PS50975"/>
    </source>
</evidence>
<dbReference type="PANTHER" id="PTHR18866:SF33">
    <property type="entry name" value="METHYLCROTONOYL-COA CARBOXYLASE SUBUNIT ALPHA, MITOCHONDRIAL-RELATED"/>
    <property type="match status" value="1"/>
</dbReference>
<dbReference type="InterPro" id="IPR005479">
    <property type="entry name" value="CPAse_ATP-bd"/>
</dbReference>
<dbReference type="GO" id="GO:0046872">
    <property type="term" value="F:metal ion binding"/>
    <property type="evidence" value="ECO:0007669"/>
    <property type="project" value="InterPro"/>
</dbReference>
<keyword evidence="3 6" id="KW-0547">Nucleotide-binding</keyword>
<evidence type="ECO:0000313" key="10">
    <source>
        <dbReference type="Proteomes" id="UP000448867"/>
    </source>
</evidence>
<keyword evidence="4 6" id="KW-0067">ATP-binding</keyword>
<dbReference type="InterPro" id="IPR011761">
    <property type="entry name" value="ATP-grasp"/>
</dbReference>
<dbReference type="InterPro" id="IPR011764">
    <property type="entry name" value="Biotin_carboxylation_dom"/>
</dbReference>
<keyword evidence="2" id="KW-0436">Ligase</keyword>
<dbReference type="Pfam" id="PF02786">
    <property type="entry name" value="CPSase_L_D2"/>
    <property type="match status" value="1"/>
</dbReference>
<dbReference type="NCBIfam" id="NF006367">
    <property type="entry name" value="PRK08591.1"/>
    <property type="match status" value="1"/>
</dbReference>
<evidence type="ECO:0000256" key="4">
    <source>
        <dbReference type="ARBA" id="ARBA00022840"/>
    </source>
</evidence>
<name>A0A7X2LXL0_9BACI</name>
<proteinExistence type="predicted"/>
<evidence type="ECO:0000256" key="6">
    <source>
        <dbReference type="PROSITE-ProRule" id="PRU00409"/>
    </source>
</evidence>
<dbReference type="SUPFAM" id="SSF51246">
    <property type="entry name" value="Rudiment single hybrid motif"/>
    <property type="match status" value="1"/>
</dbReference>
<dbReference type="EMBL" id="WKKI01000002">
    <property type="protein sequence ID" value="MRX70823.1"/>
    <property type="molecule type" value="Genomic_DNA"/>
</dbReference>
<dbReference type="FunFam" id="3.40.50.20:FF:000010">
    <property type="entry name" value="Propionyl-CoA carboxylase subunit alpha"/>
    <property type="match status" value="1"/>
</dbReference>
<dbReference type="PROSITE" id="PS00866">
    <property type="entry name" value="CPSASE_1"/>
    <property type="match status" value="1"/>
</dbReference>
<dbReference type="InterPro" id="IPR050856">
    <property type="entry name" value="Biotin_carboxylase_complex"/>
</dbReference>
<feature type="domain" description="Biotin carboxylation" evidence="8">
    <location>
        <begin position="1"/>
        <end position="445"/>
    </location>
</feature>
<evidence type="ECO:0000256" key="2">
    <source>
        <dbReference type="ARBA" id="ARBA00022598"/>
    </source>
</evidence>
<evidence type="ECO:0000256" key="1">
    <source>
        <dbReference type="ARBA" id="ARBA00013263"/>
    </source>
</evidence>
<dbReference type="AlphaFoldDB" id="A0A7X2LXL0"/>
<gene>
    <name evidence="9" type="ORF">GJU40_01410</name>
</gene>
<dbReference type="SMART" id="SM00878">
    <property type="entry name" value="Biotin_carb_C"/>
    <property type="match status" value="1"/>
</dbReference>
<reference evidence="9 10" key="1">
    <citation type="submission" date="2019-11" db="EMBL/GenBank/DDBJ databases">
        <title>Bacillus lacus genome.</title>
        <authorList>
            <person name="Allen C.J."/>
            <person name="Newman J.D."/>
        </authorList>
    </citation>
    <scope>NUCLEOTIDE SEQUENCE [LARGE SCALE GENOMIC DNA]</scope>
    <source>
        <strain evidence="9 10">KCTC 33946</strain>
    </source>
</reference>
<dbReference type="InterPro" id="IPR016185">
    <property type="entry name" value="PreATP-grasp_dom_sf"/>
</dbReference>
<comment type="caution">
    <text evidence="9">The sequence shown here is derived from an EMBL/GenBank/DDBJ whole genome shotgun (WGS) entry which is preliminary data.</text>
</comment>
<protein>
    <recommendedName>
        <fullName evidence="1">biotin carboxylase</fullName>
        <ecNumber evidence="1">6.3.4.14</ecNumber>
    </recommendedName>
</protein>
<accession>A0A7X2LXL0</accession>
<dbReference type="PROSITE" id="PS50975">
    <property type="entry name" value="ATP_GRASP"/>
    <property type="match status" value="1"/>
</dbReference>
<dbReference type="PROSITE" id="PS00867">
    <property type="entry name" value="CPSASE_2"/>
    <property type="match status" value="1"/>
</dbReference>
<dbReference type="Proteomes" id="UP000448867">
    <property type="component" value="Unassembled WGS sequence"/>
</dbReference>
<feature type="domain" description="ATP-grasp" evidence="7">
    <location>
        <begin position="119"/>
        <end position="316"/>
    </location>
</feature>
<dbReference type="OrthoDB" id="9807469at2"/>
<dbReference type="InterPro" id="IPR005482">
    <property type="entry name" value="Biotin_COase_C"/>
</dbReference>
<keyword evidence="5" id="KW-0092">Biotin</keyword>
<dbReference type="GO" id="GO:0005524">
    <property type="term" value="F:ATP binding"/>
    <property type="evidence" value="ECO:0007669"/>
    <property type="project" value="UniProtKB-UniRule"/>
</dbReference>
<evidence type="ECO:0000256" key="5">
    <source>
        <dbReference type="ARBA" id="ARBA00023267"/>
    </source>
</evidence>
<dbReference type="Gene3D" id="3.30.470.20">
    <property type="entry name" value="ATP-grasp fold, B domain"/>
    <property type="match status" value="1"/>
</dbReference>
<dbReference type="FunFam" id="3.30.1490.20:FF:000003">
    <property type="entry name" value="acetyl-CoA carboxylase isoform X1"/>
    <property type="match status" value="1"/>
</dbReference>
<dbReference type="PROSITE" id="PS50979">
    <property type="entry name" value="BC"/>
    <property type="match status" value="1"/>
</dbReference>
<evidence type="ECO:0000313" key="9">
    <source>
        <dbReference type="EMBL" id="MRX70823.1"/>
    </source>
</evidence>
<dbReference type="Pfam" id="PF02785">
    <property type="entry name" value="Biotin_carb_C"/>
    <property type="match status" value="1"/>
</dbReference>
<dbReference type="RefSeq" id="WP_154305960.1">
    <property type="nucleotide sequence ID" value="NZ_WKKI01000002.1"/>
</dbReference>